<dbReference type="PANTHER" id="PTHR22683">
    <property type="entry name" value="SPORULATION PROTEIN RELATED"/>
    <property type="match status" value="1"/>
</dbReference>
<accession>A0A6J4HBM8</accession>
<dbReference type="GO" id="GO:0003677">
    <property type="term" value="F:DNA binding"/>
    <property type="evidence" value="ECO:0007669"/>
    <property type="project" value="InterPro"/>
</dbReference>
<dbReference type="PROSITE" id="PS50901">
    <property type="entry name" value="FTSK"/>
    <property type="match status" value="2"/>
</dbReference>
<evidence type="ECO:0000256" key="3">
    <source>
        <dbReference type="ARBA" id="ARBA00022840"/>
    </source>
</evidence>
<dbReference type="Pfam" id="PF01580">
    <property type="entry name" value="FtsK_SpoIIIE"/>
    <property type="match status" value="1"/>
</dbReference>
<dbReference type="InterPro" id="IPR050206">
    <property type="entry name" value="FtsK/SpoIIIE/SftA"/>
</dbReference>
<proteinExistence type="predicted"/>
<keyword evidence="2 4" id="KW-0547">Nucleotide-binding</keyword>
<feature type="binding site" evidence="4">
    <location>
        <begin position="70"/>
        <end position="77"/>
    </location>
    <ligand>
        <name>ATP</name>
        <dbReference type="ChEBI" id="CHEBI:30616"/>
    </ligand>
</feature>
<sequence>GCVDRLRAPDRRVPPIWLPPLPARVALPGRHPAARPLRVQLGLVDDPARQRQDPWYVDLARAGGHLAVIGAPQSGRSTLLRTLAVSAALTHTPRQLSIYGIDLGGGGLRRIAGFPHVGGIATRGQPDRLHRVLEELLGMLATRERVVAEHGIDSLDMLRAEHAAGRIPELVAPDVVLLVDGFGQLRTDFESLEEPLLQLLRSGSGVGIHVVLALTRWNDLRMAHQPLIGTRLELRLNDPVDSVVDRRLAALVRADQPGRVLTEDRRFAQVALPTVGSPDVADLGEAVRSLAEDVRAGWRGPVAAPVRLLPTRLSHEEVPDVPGAPPTTVVLGLRQDTMAAACLELGGRDQHLLALGDPRSGRTTLLTTVVRGLVGRLTPEELVFAVMDVRGDLARAVPEPYLGAHATNSTLARGLAESVAVELRARALDRSAAATARRIVVLVDDHDVVGSGDRDLLRPLLPYLPSARDLGLHLLLSRPVAGASRALFDPVLQAVRDTGGSVLLMSGERAEGQLLPRTYAEPLPPGRGRLLRRGEPPFLLQVALGGPDGDRAGE</sequence>
<feature type="domain" description="FtsK" evidence="5">
    <location>
        <begin position="52"/>
        <end position="243"/>
    </location>
</feature>
<evidence type="ECO:0000256" key="1">
    <source>
        <dbReference type="ARBA" id="ARBA00022737"/>
    </source>
</evidence>
<feature type="domain" description="FtsK" evidence="5">
    <location>
        <begin position="335"/>
        <end position="513"/>
    </location>
</feature>
<dbReference type="GO" id="GO:0005524">
    <property type="term" value="F:ATP binding"/>
    <property type="evidence" value="ECO:0007669"/>
    <property type="project" value="UniProtKB-UniRule"/>
</dbReference>
<reference evidence="6" key="1">
    <citation type="submission" date="2020-02" db="EMBL/GenBank/DDBJ databases">
        <authorList>
            <person name="Meier V. D."/>
        </authorList>
    </citation>
    <scope>NUCLEOTIDE SEQUENCE</scope>
    <source>
        <strain evidence="6">AVDCRST_MAG41</strain>
    </source>
</reference>
<evidence type="ECO:0000256" key="2">
    <source>
        <dbReference type="ARBA" id="ARBA00022741"/>
    </source>
</evidence>
<dbReference type="InterPro" id="IPR023837">
    <property type="entry name" value="EccCb-like_Actinobacteria"/>
</dbReference>
<dbReference type="SUPFAM" id="SSF52540">
    <property type="entry name" value="P-loop containing nucleoside triphosphate hydrolases"/>
    <property type="match status" value="2"/>
</dbReference>
<keyword evidence="1" id="KW-0677">Repeat</keyword>
<dbReference type="SMART" id="SM00382">
    <property type="entry name" value="AAA"/>
    <property type="match status" value="2"/>
</dbReference>
<organism evidence="6">
    <name type="scientific">uncultured Mycobacteriales bacterium</name>
    <dbReference type="NCBI Taxonomy" id="581187"/>
    <lineage>
        <taxon>Bacteria</taxon>
        <taxon>Bacillati</taxon>
        <taxon>Actinomycetota</taxon>
        <taxon>Actinomycetes</taxon>
        <taxon>Mycobacteriales</taxon>
        <taxon>environmental samples</taxon>
    </lineage>
</organism>
<protein>
    <submittedName>
        <fullName evidence="6">FtsK/SpoIIIE family protein</fullName>
    </submittedName>
</protein>
<dbReference type="AlphaFoldDB" id="A0A6J4HBM8"/>
<dbReference type="PANTHER" id="PTHR22683:SF1">
    <property type="entry name" value="TYPE VII SECRETION SYSTEM PROTEIN ESSC"/>
    <property type="match status" value="1"/>
</dbReference>
<feature type="binding site" evidence="4">
    <location>
        <begin position="356"/>
        <end position="363"/>
    </location>
    <ligand>
        <name>ATP</name>
        <dbReference type="ChEBI" id="CHEBI:30616"/>
    </ligand>
</feature>
<dbReference type="InterPro" id="IPR027417">
    <property type="entry name" value="P-loop_NTPase"/>
</dbReference>
<evidence type="ECO:0000313" key="6">
    <source>
        <dbReference type="EMBL" id="CAA9218917.1"/>
    </source>
</evidence>
<dbReference type="InterPro" id="IPR002543">
    <property type="entry name" value="FtsK_dom"/>
</dbReference>
<dbReference type="InterPro" id="IPR003593">
    <property type="entry name" value="AAA+_ATPase"/>
</dbReference>
<dbReference type="NCBIfam" id="TIGR03925">
    <property type="entry name" value="T7SS_EccC_b"/>
    <property type="match status" value="1"/>
</dbReference>
<dbReference type="EMBL" id="CADCTP010000035">
    <property type="protein sequence ID" value="CAA9218917.1"/>
    <property type="molecule type" value="Genomic_DNA"/>
</dbReference>
<feature type="non-terminal residue" evidence="6">
    <location>
        <position position="1"/>
    </location>
</feature>
<name>A0A6J4HBM8_9ACTN</name>
<dbReference type="Gene3D" id="3.40.50.300">
    <property type="entry name" value="P-loop containing nucleotide triphosphate hydrolases"/>
    <property type="match status" value="2"/>
</dbReference>
<gene>
    <name evidence="6" type="ORF">AVDCRST_MAG41-375</name>
</gene>
<evidence type="ECO:0000256" key="4">
    <source>
        <dbReference type="PROSITE-ProRule" id="PRU00289"/>
    </source>
</evidence>
<evidence type="ECO:0000259" key="5">
    <source>
        <dbReference type="PROSITE" id="PS50901"/>
    </source>
</evidence>
<keyword evidence="3 4" id="KW-0067">ATP-binding</keyword>